<name>A0A1L0EJ30_9GAMM</name>
<dbReference type="Pfam" id="PF08338">
    <property type="entry name" value="DUF1731"/>
    <property type="match status" value="1"/>
</dbReference>
<dbReference type="InterPro" id="IPR010099">
    <property type="entry name" value="SDR39U1"/>
</dbReference>
<comment type="similarity">
    <text evidence="1">Belongs to the NAD(P)-dependent epimerase/dehydratase family. SDR39U1 subfamily.</text>
</comment>
<evidence type="ECO:0000313" key="5">
    <source>
        <dbReference type="Proteomes" id="UP000183794"/>
    </source>
</evidence>
<evidence type="ECO:0000313" key="4">
    <source>
        <dbReference type="EMBL" id="SGZ12399.1"/>
    </source>
</evidence>
<reference evidence="4 5" key="1">
    <citation type="submission" date="2016-11" db="EMBL/GenBank/DDBJ databases">
        <authorList>
            <person name="Jaros S."/>
            <person name="Januszkiewicz K."/>
            <person name="Wedrychowicz H."/>
        </authorList>
    </citation>
    <scope>NUCLEOTIDE SEQUENCE [LARGE SCALE GENOMIC DNA]</scope>
    <source>
        <strain evidence="4">NVI 5450</strain>
    </source>
</reference>
<dbReference type="NCBIfam" id="TIGR01777">
    <property type="entry name" value="yfcH"/>
    <property type="match status" value="1"/>
</dbReference>
<dbReference type="InterPro" id="IPR013549">
    <property type="entry name" value="DUF1731"/>
</dbReference>
<dbReference type="RefSeq" id="WP_075478108.1">
    <property type="nucleotide sequence ID" value="NZ_CAWRBC010000118.1"/>
</dbReference>
<dbReference type="PANTHER" id="PTHR11092">
    <property type="entry name" value="SUGAR NUCLEOTIDE EPIMERASE RELATED"/>
    <property type="match status" value="1"/>
</dbReference>
<dbReference type="SUPFAM" id="SSF51735">
    <property type="entry name" value="NAD(P)-binding Rossmann-fold domains"/>
    <property type="match status" value="1"/>
</dbReference>
<feature type="domain" description="NAD-dependent epimerase/dehydratase" evidence="2">
    <location>
        <begin position="3"/>
        <end position="225"/>
    </location>
</feature>
<dbReference type="InterPro" id="IPR036291">
    <property type="entry name" value="NAD(P)-bd_dom_sf"/>
</dbReference>
<organism evidence="4 5">
    <name type="scientific">Moritella viscosa</name>
    <dbReference type="NCBI Taxonomy" id="80854"/>
    <lineage>
        <taxon>Bacteria</taxon>
        <taxon>Pseudomonadati</taxon>
        <taxon>Pseudomonadota</taxon>
        <taxon>Gammaproteobacteria</taxon>
        <taxon>Alteromonadales</taxon>
        <taxon>Moritellaceae</taxon>
        <taxon>Moritella</taxon>
    </lineage>
</organism>
<dbReference type="AlphaFoldDB" id="A0A1L0EJ30"/>
<evidence type="ECO:0000259" key="3">
    <source>
        <dbReference type="Pfam" id="PF08338"/>
    </source>
</evidence>
<evidence type="ECO:0000259" key="2">
    <source>
        <dbReference type="Pfam" id="PF01370"/>
    </source>
</evidence>
<dbReference type="Proteomes" id="UP000183794">
    <property type="component" value="Unassembled WGS sequence"/>
</dbReference>
<feature type="domain" description="DUF1731" evidence="3">
    <location>
        <begin position="254"/>
        <end position="299"/>
    </location>
</feature>
<evidence type="ECO:0000256" key="1">
    <source>
        <dbReference type="ARBA" id="ARBA00009353"/>
    </source>
</evidence>
<dbReference type="Gene3D" id="3.40.50.720">
    <property type="entry name" value="NAD(P)-binding Rossmann-like Domain"/>
    <property type="match status" value="1"/>
</dbReference>
<accession>A0A1L0EJ30</accession>
<proteinExistence type="inferred from homology"/>
<dbReference type="InterPro" id="IPR001509">
    <property type="entry name" value="Epimerase_deHydtase"/>
</dbReference>
<dbReference type="EMBL" id="FPLD01000102">
    <property type="protein sequence ID" value="SGZ12399.1"/>
    <property type="molecule type" value="Genomic_DNA"/>
</dbReference>
<protein>
    <submittedName>
        <fullName evidence="4">Sugar nucleotide epimerase</fullName>
    </submittedName>
</protein>
<gene>
    <name evidence="4" type="ORF">NVI5450_3831</name>
</gene>
<sequence>MHILITGGTGFIGQAFINTFQADYQFTVLTRDVNNAKAIFSHISTHNIKFISQLHELPSAIHIDAVINLAGAPIMDKMWSAKHKHVLESSRWETTQYLVNLISTKTITPDVFISGSAVGVYGRQGDRCIDEKHLEHYPEYASKLCEHWEEIARTCCPSTRTVILRTGIVLDKDKGALQKMAFPFKLGLGGPIGKGHQYMSWIHIDDMVAAISYLLQHKSASGTFNLTSPNPVTNNDFSQKLAACFGKKARLATPVLLLRLILGERADLLVYGQRVLPTRLLDAGFTFHYDSLEQAFSAIYDA</sequence>
<dbReference type="OrthoDB" id="9801773at2"/>
<dbReference type="Pfam" id="PF01370">
    <property type="entry name" value="Epimerase"/>
    <property type="match status" value="1"/>
</dbReference>
<dbReference type="PANTHER" id="PTHR11092:SF0">
    <property type="entry name" value="EPIMERASE FAMILY PROTEIN SDR39U1"/>
    <property type="match status" value="1"/>
</dbReference>